<feature type="signal peptide" evidence="3">
    <location>
        <begin position="1"/>
        <end position="23"/>
    </location>
</feature>
<keyword evidence="1 3" id="KW-0732">Signal</keyword>
<sequence>MKSFTPKSALLVLLMGCMIVVIAACGDANTDDTGNTESGSDTTDEDQSADSADSLEFTMGHMNSPEHVQDSMAMTPFAEEVSEKTEGRVNFEIYPGGALGGPAETYDNIVTGGMDAGWGLQGYNSGKWEIHTAMHLPFLANGSAADLSVVAQELYNQFPEIQEEYDETKLLWAHAADPYAIITNGTPVESFEDVKGLKLRTPSDEAGDMIEAWGATPVSLPAPEIYDAMQKGVIDGGVLPVAALADFNIFDVVDYVTLGKFNTSLFYVMMNQDKWDQIPAEDQEIIEGMIGKPMAETAGEAFDQQREDAYNQAQEDGIEFIELEDAELQKFKDASEVVTENWLENMESQGVDGQAILDKTKELIEEKQ</sequence>
<name>A0A3R9P478_9BACI</name>
<dbReference type="AlphaFoldDB" id="A0A3R9P478"/>
<dbReference type="InterPro" id="IPR018389">
    <property type="entry name" value="DctP_fam"/>
</dbReference>
<reference evidence="4 5" key="1">
    <citation type="submission" date="2018-10" db="EMBL/GenBank/DDBJ databases">
        <title>Draft genome sequence of Bacillus salarius IM0101, isolated from a hypersaline soil in Inner Mongolia, China.</title>
        <authorList>
            <person name="Yamprayoonswat W."/>
            <person name="Boonvisut S."/>
            <person name="Jumpathong W."/>
            <person name="Sittihan S."/>
            <person name="Ruangsuj P."/>
            <person name="Wanthongcharoen S."/>
            <person name="Thongpramul N."/>
            <person name="Pimmason S."/>
            <person name="Yu B."/>
            <person name="Yasawong M."/>
        </authorList>
    </citation>
    <scope>NUCLEOTIDE SEQUENCE [LARGE SCALE GENOMIC DNA]</scope>
    <source>
        <strain evidence="4 5">IM0101</strain>
    </source>
</reference>
<evidence type="ECO:0000256" key="2">
    <source>
        <dbReference type="SAM" id="MobiDB-lite"/>
    </source>
</evidence>
<dbReference type="Gene3D" id="3.40.190.170">
    <property type="entry name" value="Bacterial extracellular solute-binding protein, family 7"/>
    <property type="match status" value="1"/>
</dbReference>
<organism evidence="4 5">
    <name type="scientific">Salibacterium salarium</name>
    <dbReference type="NCBI Taxonomy" id="284579"/>
    <lineage>
        <taxon>Bacteria</taxon>
        <taxon>Bacillati</taxon>
        <taxon>Bacillota</taxon>
        <taxon>Bacilli</taxon>
        <taxon>Bacillales</taxon>
        <taxon>Bacillaceae</taxon>
    </lineage>
</organism>
<dbReference type="PROSITE" id="PS51257">
    <property type="entry name" value="PROKAR_LIPOPROTEIN"/>
    <property type="match status" value="1"/>
</dbReference>
<evidence type="ECO:0000313" key="5">
    <source>
        <dbReference type="Proteomes" id="UP000275076"/>
    </source>
</evidence>
<dbReference type="NCBIfam" id="NF037995">
    <property type="entry name" value="TRAP_S1"/>
    <property type="match status" value="1"/>
</dbReference>
<proteinExistence type="predicted"/>
<dbReference type="GO" id="GO:0055085">
    <property type="term" value="P:transmembrane transport"/>
    <property type="evidence" value="ECO:0007669"/>
    <property type="project" value="InterPro"/>
</dbReference>
<evidence type="ECO:0000256" key="3">
    <source>
        <dbReference type="SAM" id="SignalP"/>
    </source>
</evidence>
<dbReference type="Proteomes" id="UP000275076">
    <property type="component" value="Unassembled WGS sequence"/>
</dbReference>
<evidence type="ECO:0000256" key="1">
    <source>
        <dbReference type="ARBA" id="ARBA00022729"/>
    </source>
</evidence>
<dbReference type="PANTHER" id="PTHR33376">
    <property type="match status" value="1"/>
</dbReference>
<evidence type="ECO:0000313" key="4">
    <source>
        <dbReference type="EMBL" id="RSL32429.1"/>
    </source>
</evidence>
<evidence type="ECO:0008006" key="6">
    <source>
        <dbReference type="Google" id="ProtNLM"/>
    </source>
</evidence>
<comment type="caution">
    <text evidence="4">The sequence shown here is derived from an EMBL/GenBank/DDBJ whole genome shotgun (WGS) entry which is preliminary data.</text>
</comment>
<keyword evidence="5" id="KW-1185">Reference proteome</keyword>
<dbReference type="PANTHER" id="PTHR33376:SF15">
    <property type="entry name" value="BLL6794 PROTEIN"/>
    <property type="match status" value="1"/>
</dbReference>
<dbReference type="InterPro" id="IPR038404">
    <property type="entry name" value="TRAP_DctP_sf"/>
</dbReference>
<dbReference type="OrthoDB" id="1646at2"/>
<feature type="region of interest" description="Disordered" evidence="2">
    <location>
        <begin position="29"/>
        <end position="51"/>
    </location>
</feature>
<gene>
    <name evidence="4" type="ORF">D7Z54_15690</name>
</gene>
<dbReference type="Pfam" id="PF03480">
    <property type="entry name" value="DctP"/>
    <property type="match status" value="1"/>
</dbReference>
<dbReference type="CDD" id="cd13665">
    <property type="entry name" value="PBP2_TRAP_Dctp3_4"/>
    <property type="match status" value="1"/>
</dbReference>
<feature type="chain" id="PRO_5018527380" description="TRAP-type C4-dicarboxylate transport system, substrate-binding protein" evidence="3">
    <location>
        <begin position="24"/>
        <end position="368"/>
    </location>
</feature>
<feature type="compositionally biased region" description="Polar residues" evidence="2">
    <location>
        <begin position="31"/>
        <end position="41"/>
    </location>
</feature>
<protein>
    <recommendedName>
        <fullName evidence="6">TRAP-type C4-dicarboxylate transport system, substrate-binding protein</fullName>
    </recommendedName>
</protein>
<dbReference type="EMBL" id="RBVX01000015">
    <property type="protein sequence ID" value="RSL32429.1"/>
    <property type="molecule type" value="Genomic_DNA"/>
</dbReference>
<accession>A0A3R9P478</accession>